<dbReference type="SUPFAM" id="SSF46785">
    <property type="entry name" value="Winged helix' DNA-binding domain"/>
    <property type="match status" value="1"/>
</dbReference>
<dbReference type="Gene3D" id="1.10.10.10">
    <property type="entry name" value="Winged helix-like DNA-binding domain superfamily/Winged helix DNA-binding domain"/>
    <property type="match status" value="1"/>
</dbReference>
<sequence length="103" mass="11296">MASNDPEPVFNEVIHAPVRLRICGLLDTYGTVRFDMLRDTIGVSDAVCSKHLKTLAEHGYVTLDKKADGGGRAYKVTWVRLTPEGEAAFRSHVAALKRIVSGQ</sequence>
<dbReference type="PANTHER" id="PTHR37318">
    <property type="entry name" value="BSL7504 PROTEIN"/>
    <property type="match status" value="1"/>
</dbReference>
<dbReference type="RefSeq" id="WP_214357377.1">
    <property type="nucleotide sequence ID" value="NZ_JAFEJS010000001.1"/>
</dbReference>
<name>A0ABS5UMJ9_9BIFI</name>
<proteinExistence type="predicted"/>
<dbReference type="Pfam" id="PF13601">
    <property type="entry name" value="HTH_34"/>
    <property type="match status" value="1"/>
</dbReference>
<accession>A0ABS5UMJ9</accession>
<gene>
    <name evidence="2" type="ORF">JS528_01795</name>
</gene>
<reference evidence="2 3" key="1">
    <citation type="journal article" date="2021" name="Environ. Microbiol.">
        <title>Genetic insights into the dark matter of the mammalian gut microbiota through targeted genome reconstruction.</title>
        <authorList>
            <person name="Lugli G.A."/>
            <person name="Alessandri G."/>
            <person name="Milani C."/>
            <person name="Viappiani A."/>
            <person name="Fontana F."/>
            <person name="Tarracchini C."/>
            <person name="Mancabelli L."/>
            <person name="Argentini C."/>
            <person name="Ruiz L."/>
            <person name="Margolles A."/>
            <person name="van Sinderen D."/>
            <person name="Turroni F."/>
            <person name="Ventura M."/>
        </authorList>
    </citation>
    <scope>NUCLEOTIDE SEQUENCE [LARGE SCALE GENOMIC DNA]</scope>
    <source>
        <strain evidence="2 3">MA2</strain>
    </source>
</reference>
<protein>
    <submittedName>
        <fullName evidence="2">Transcriptional regulator</fullName>
    </submittedName>
</protein>
<evidence type="ECO:0000259" key="1">
    <source>
        <dbReference type="Pfam" id="PF13601"/>
    </source>
</evidence>
<organism evidence="2 3">
    <name type="scientific">Bifidobacterium santillanense</name>
    <dbReference type="NCBI Taxonomy" id="2809028"/>
    <lineage>
        <taxon>Bacteria</taxon>
        <taxon>Bacillati</taxon>
        <taxon>Actinomycetota</taxon>
        <taxon>Actinomycetes</taxon>
        <taxon>Bifidobacteriales</taxon>
        <taxon>Bifidobacteriaceae</taxon>
        <taxon>Bifidobacterium</taxon>
    </lineage>
</organism>
<dbReference type="PANTHER" id="PTHR37318:SF1">
    <property type="entry name" value="BSL7504 PROTEIN"/>
    <property type="match status" value="1"/>
</dbReference>
<keyword evidence="3" id="KW-1185">Reference proteome</keyword>
<dbReference type="InterPro" id="IPR036390">
    <property type="entry name" value="WH_DNA-bd_sf"/>
</dbReference>
<comment type="caution">
    <text evidence="2">The sequence shown here is derived from an EMBL/GenBank/DDBJ whole genome shotgun (WGS) entry which is preliminary data.</text>
</comment>
<feature type="domain" description="Winged helix DNA-binding" evidence="1">
    <location>
        <begin position="18"/>
        <end position="100"/>
    </location>
</feature>
<dbReference type="InterPro" id="IPR036388">
    <property type="entry name" value="WH-like_DNA-bd_sf"/>
</dbReference>
<dbReference type="EMBL" id="JAFEJS010000001">
    <property type="protein sequence ID" value="MBT1172111.1"/>
    <property type="molecule type" value="Genomic_DNA"/>
</dbReference>
<dbReference type="Proteomes" id="UP000773064">
    <property type="component" value="Unassembled WGS sequence"/>
</dbReference>
<dbReference type="InterPro" id="IPR027395">
    <property type="entry name" value="WH_DNA-bd_dom"/>
</dbReference>
<evidence type="ECO:0000313" key="3">
    <source>
        <dbReference type="Proteomes" id="UP000773064"/>
    </source>
</evidence>
<evidence type="ECO:0000313" key="2">
    <source>
        <dbReference type="EMBL" id="MBT1172111.1"/>
    </source>
</evidence>